<organism evidence="1 2">
    <name type="scientific">Gordonia amicalis</name>
    <dbReference type="NCBI Taxonomy" id="89053"/>
    <lineage>
        <taxon>Bacteria</taxon>
        <taxon>Bacillati</taxon>
        <taxon>Actinomycetota</taxon>
        <taxon>Actinomycetes</taxon>
        <taxon>Mycobacteriales</taxon>
        <taxon>Gordoniaceae</taxon>
        <taxon>Gordonia</taxon>
    </lineage>
</organism>
<proteinExistence type="predicted"/>
<comment type="caution">
    <text evidence="1">The sequence shown here is derived from an EMBL/GenBank/DDBJ whole genome shotgun (WGS) entry which is preliminary data.</text>
</comment>
<dbReference type="EMBL" id="JAWLKH010000002">
    <property type="protein sequence ID" value="MDV6310741.1"/>
    <property type="molecule type" value="Genomic_DNA"/>
</dbReference>
<evidence type="ECO:0000313" key="1">
    <source>
        <dbReference type="EMBL" id="MDV6310741.1"/>
    </source>
</evidence>
<reference evidence="1" key="1">
    <citation type="submission" date="2023-10" db="EMBL/GenBank/DDBJ databases">
        <title>Development of a sustainable strategy for remediation of hydrocarbon-contaminated territories based on the waste exchange concept.</title>
        <authorList>
            <person name="Krivoruchko A."/>
        </authorList>
    </citation>
    <scope>NUCLEOTIDE SEQUENCE</scope>
    <source>
        <strain evidence="1">IEGM 1279</strain>
    </source>
</reference>
<name>A0AAE4U6W3_9ACTN</name>
<dbReference type="Proteomes" id="UP001185922">
    <property type="component" value="Unassembled WGS sequence"/>
</dbReference>
<sequence>MSTSSKTTPVGSWLDRRDLVAEQATAAAADRRVDYVLSSEIDDARARLSAWVVERAEATAKRVGFRWAPSAHAPSVYADLCMAVFASSVVGHPLAVSSQHSDAVVLISPEANHAWRFVHDVARVERNLTFSLPDEFALALWHLEELEHDGFSPGTLEYDFLKADTLGQVIVNAVARRFPEDQARFALDCQQFGFEQGILREIRRKSS</sequence>
<gene>
    <name evidence="1" type="ORF">R3Q15_02300</name>
</gene>
<dbReference type="RefSeq" id="WP_317510201.1">
    <property type="nucleotide sequence ID" value="NZ_JAWLKH010000002.1"/>
</dbReference>
<accession>A0AAE4U6W3</accession>
<protein>
    <submittedName>
        <fullName evidence="1">Uncharacterized protein</fullName>
    </submittedName>
</protein>
<evidence type="ECO:0000313" key="2">
    <source>
        <dbReference type="Proteomes" id="UP001185922"/>
    </source>
</evidence>
<dbReference type="AlphaFoldDB" id="A0AAE4U6W3"/>